<dbReference type="AlphaFoldDB" id="A0A2G2XEI9"/>
<comment type="subcellular location">
    <subcellularLocation>
        <location evidence="1">Cytoplasm</location>
    </subcellularLocation>
</comment>
<dbReference type="EMBL" id="MLFT02000002">
    <property type="protein sequence ID" value="PHT55897.1"/>
    <property type="molecule type" value="Genomic_DNA"/>
</dbReference>
<keyword evidence="4" id="KW-0676">Redox-active center</keyword>
<dbReference type="InterPro" id="IPR002109">
    <property type="entry name" value="Glutaredoxin"/>
</dbReference>
<dbReference type="Proteomes" id="UP000224567">
    <property type="component" value="Unassembled WGS sequence"/>
</dbReference>
<protein>
    <recommendedName>
        <fullName evidence="6">Glutaredoxin domain-containing protein</fullName>
    </recommendedName>
</protein>
<dbReference type="PANTHER" id="PTHR10168">
    <property type="entry name" value="GLUTAREDOXIN"/>
    <property type="match status" value="1"/>
</dbReference>
<dbReference type="SUPFAM" id="SSF52833">
    <property type="entry name" value="Thioredoxin-like"/>
    <property type="match status" value="1"/>
</dbReference>
<proteinExistence type="inferred from homology"/>
<keyword evidence="3" id="KW-0963">Cytoplasm</keyword>
<feature type="compositionally biased region" description="Basic and acidic residues" evidence="5">
    <location>
        <begin position="188"/>
        <end position="200"/>
    </location>
</feature>
<evidence type="ECO:0000313" key="8">
    <source>
        <dbReference type="Proteomes" id="UP000224567"/>
    </source>
</evidence>
<evidence type="ECO:0000313" key="7">
    <source>
        <dbReference type="EMBL" id="PHT55897.1"/>
    </source>
</evidence>
<feature type="region of interest" description="Disordered" evidence="5">
    <location>
        <begin position="186"/>
        <end position="228"/>
    </location>
</feature>
<reference evidence="8" key="2">
    <citation type="journal article" date="2017" name="J. Anim. Genet.">
        <title>Multiple reference genome sequences of hot pepper reveal the massive evolution of plant disease resistance genes by retroduplication.</title>
        <authorList>
            <person name="Kim S."/>
            <person name="Park J."/>
            <person name="Yeom S.-I."/>
            <person name="Kim Y.-M."/>
            <person name="Seo E."/>
            <person name="Kim K.-T."/>
            <person name="Kim M.-S."/>
            <person name="Lee J.M."/>
            <person name="Cheong K."/>
            <person name="Shin H.-S."/>
            <person name="Kim S.-B."/>
            <person name="Han K."/>
            <person name="Lee J."/>
            <person name="Park M."/>
            <person name="Lee H.-A."/>
            <person name="Lee H.-Y."/>
            <person name="Lee Y."/>
            <person name="Oh S."/>
            <person name="Lee J.H."/>
            <person name="Choi E."/>
            <person name="Choi E."/>
            <person name="Lee S.E."/>
            <person name="Jeon J."/>
            <person name="Kim H."/>
            <person name="Choi G."/>
            <person name="Song H."/>
            <person name="Lee J."/>
            <person name="Lee S.-C."/>
            <person name="Kwon J.-K."/>
            <person name="Lee H.-Y."/>
            <person name="Koo N."/>
            <person name="Hong Y."/>
            <person name="Kim R.W."/>
            <person name="Kang W.-H."/>
            <person name="Huh J.H."/>
            <person name="Kang B.-C."/>
            <person name="Yang T.-J."/>
            <person name="Lee Y.-H."/>
            <person name="Bennetzen J.L."/>
            <person name="Choi D."/>
        </authorList>
    </citation>
    <scope>NUCLEOTIDE SEQUENCE [LARGE SCALE GENOMIC DNA]</scope>
    <source>
        <strain evidence="8">cv. PBC81</strain>
    </source>
</reference>
<evidence type="ECO:0000259" key="6">
    <source>
        <dbReference type="Pfam" id="PF00462"/>
    </source>
</evidence>
<feature type="domain" description="Glutaredoxin" evidence="6">
    <location>
        <begin position="51"/>
        <end position="94"/>
    </location>
</feature>
<dbReference type="InterPro" id="IPR036249">
    <property type="entry name" value="Thioredoxin-like_sf"/>
</dbReference>
<dbReference type="Pfam" id="PF00462">
    <property type="entry name" value="Glutaredoxin"/>
    <property type="match status" value="1"/>
</dbReference>
<sequence length="228" mass="24807">MDRTSAGRSSAAPVAGGSNSGGSGTPPGHPSNRTKRKAKTGFAKLIDENAVLIISISECCMCVTLKSLLMSLGVNPEVFNMDEEEKTSMLMKLSKMNEGARSGTGGPWELPAMYIGGKYLGVKLSEPPKFLTKKPSMLKEPEKMVGKVKSVENDMKNSRRLIGYEDVSYKNWGMSSSVNLPLSFETSKFGEPDGQKDSMKHSKRHCNQPRETEGKKKENAPIVMTGPK</sequence>
<accession>A0A2G2XEI9</accession>
<comment type="similarity">
    <text evidence="2">Belongs to the glutaredoxin family. CC-type subfamily.</text>
</comment>
<evidence type="ECO:0000256" key="1">
    <source>
        <dbReference type="ARBA" id="ARBA00004496"/>
    </source>
</evidence>
<evidence type="ECO:0000256" key="2">
    <source>
        <dbReference type="ARBA" id="ARBA00007568"/>
    </source>
</evidence>
<dbReference type="STRING" id="33114.A0A2G2XEI9"/>
<dbReference type="PROSITE" id="PS51354">
    <property type="entry name" value="GLUTAREDOXIN_2"/>
    <property type="match status" value="1"/>
</dbReference>
<evidence type="ECO:0000256" key="3">
    <source>
        <dbReference type="ARBA" id="ARBA00022490"/>
    </source>
</evidence>
<dbReference type="GO" id="GO:0005737">
    <property type="term" value="C:cytoplasm"/>
    <property type="evidence" value="ECO:0007669"/>
    <property type="project" value="UniProtKB-SubCell"/>
</dbReference>
<evidence type="ECO:0000256" key="5">
    <source>
        <dbReference type="SAM" id="MobiDB-lite"/>
    </source>
</evidence>
<evidence type="ECO:0000256" key="4">
    <source>
        <dbReference type="ARBA" id="ARBA00023284"/>
    </source>
</evidence>
<feature type="compositionally biased region" description="Basic and acidic residues" evidence="5">
    <location>
        <begin position="208"/>
        <end position="219"/>
    </location>
</feature>
<keyword evidence="8" id="KW-1185">Reference proteome</keyword>
<gene>
    <name evidence="7" type="ORF">CQW23_04383</name>
</gene>
<organism evidence="7 8">
    <name type="scientific">Capsicum baccatum</name>
    <name type="common">Peruvian pepper</name>
    <dbReference type="NCBI Taxonomy" id="33114"/>
    <lineage>
        <taxon>Eukaryota</taxon>
        <taxon>Viridiplantae</taxon>
        <taxon>Streptophyta</taxon>
        <taxon>Embryophyta</taxon>
        <taxon>Tracheophyta</taxon>
        <taxon>Spermatophyta</taxon>
        <taxon>Magnoliopsida</taxon>
        <taxon>eudicotyledons</taxon>
        <taxon>Gunneridae</taxon>
        <taxon>Pentapetalae</taxon>
        <taxon>asterids</taxon>
        <taxon>lamiids</taxon>
        <taxon>Solanales</taxon>
        <taxon>Solanaceae</taxon>
        <taxon>Solanoideae</taxon>
        <taxon>Capsiceae</taxon>
        <taxon>Capsicum</taxon>
    </lineage>
</organism>
<name>A0A2G2XEI9_CAPBA</name>
<dbReference type="Gene3D" id="3.40.30.10">
    <property type="entry name" value="Glutaredoxin"/>
    <property type="match status" value="1"/>
</dbReference>
<feature type="region of interest" description="Disordered" evidence="5">
    <location>
        <begin position="1"/>
        <end position="36"/>
    </location>
</feature>
<comment type="caution">
    <text evidence="7">The sequence shown here is derived from an EMBL/GenBank/DDBJ whole genome shotgun (WGS) entry which is preliminary data.</text>
</comment>
<dbReference type="InterPro" id="IPR011905">
    <property type="entry name" value="GlrX-like_pln_2"/>
</dbReference>
<dbReference type="OrthoDB" id="1226407at2759"/>
<reference evidence="7 8" key="1">
    <citation type="journal article" date="2017" name="Genome Biol.">
        <title>New reference genome sequences of hot pepper reveal the massive evolution of plant disease-resistance genes by retroduplication.</title>
        <authorList>
            <person name="Kim S."/>
            <person name="Park J."/>
            <person name="Yeom S.I."/>
            <person name="Kim Y.M."/>
            <person name="Seo E."/>
            <person name="Kim K.T."/>
            <person name="Kim M.S."/>
            <person name="Lee J.M."/>
            <person name="Cheong K."/>
            <person name="Shin H.S."/>
            <person name="Kim S.B."/>
            <person name="Han K."/>
            <person name="Lee J."/>
            <person name="Park M."/>
            <person name="Lee H.A."/>
            <person name="Lee H.Y."/>
            <person name="Lee Y."/>
            <person name="Oh S."/>
            <person name="Lee J.H."/>
            <person name="Choi E."/>
            <person name="Choi E."/>
            <person name="Lee S.E."/>
            <person name="Jeon J."/>
            <person name="Kim H."/>
            <person name="Choi G."/>
            <person name="Song H."/>
            <person name="Lee J."/>
            <person name="Lee S.C."/>
            <person name="Kwon J.K."/>
            <person name="Lee H.Y."/>
            <person name="Koo N."/>
            <person name="Hong Y."/>
            <person name="Kim R.W."/>
            <person name="Kang W.H."/>
            <person name="Huh J.H."/>
            <person name="Kang B.C."/>
            <person name="Yang T.J."/>
            <person name="Lee Y.H."/>
            <person name="Bennetzen J.L."/>
            <person name="Choi D."/>
        </authorList>
    </citation>
    <scope>NUCLEOTIDE SEQUENCE [LARGE SCALE GENOMIC DNA]</scope>
    <source>
        <strain evidence="8">cv. PBC81</strain>
    </source>
</reference>